<feature type="domain" description="EGF-like" evidence="1">
    <location>
        <begin position="112"/>
        <end position="151"/>
    </location>
</feature>
<organism evidence="2">
    <name type="scientific">Picea sitchensis</name>
    <name type="common">Sitka spruce</name>
    <name type="synonym">Pinus sitchensis</name>
    <dbReference type="NCBI Taxonomy" id="3332"/>
    <lineage>
        <taxon>Eukaryota</taxon>
        <taxon>Viridiplantae</taxon>
        <taxon>Streptophyta</taxon>
        <taxon>Embryophyta</taxon>
        <taxon>Tracheophyta</taxon>
        <taxon>Spermatophyta</taxon>
        <taxon>Pinopsida</taxon>
        <taxon>Pinidae</taxon>
        <taxon>Conifers I</taxon>
        <taxon>Pinales</taxon>
        <taxon>Pinaceae</taxon>
        <taxon>Picea</taxon>
    </lineage>
</organism>
<feature type="domain" description="EGF-like" evidence="1">
    <location>
        <begin position="33"/>
        <end position="82"/>
    </location>
</feature>
<name>A9NW78_PICSI</name>
<dbReference type="SMART" id="SM00181">
    <property type="entry name" value="EGF"/>
    <property type="match status" value="2"/>
</dbReference>
<accession>A9NW78</accession>
<proteinExistence type="evidence at transcript level"/>
<protein>
    <recommendedName>
        <fullName evidence="1">EGF-like domain-containing protein</fullName>
    </recommendedName>
</protein>
<dbReference type="PANTHER" id="PTHR33881:SF17">
    <property type="entry name" value="EGF-LIKE DOMAIN-CONTAINING PROTEIN"/>
    <property type="match status" value="1"/>
</dbReference>
<dbReference type="PANTHER" id="PTHR33881">
    <property type="entry name" value="NEUROGENIC LOCUS NOTCH-LIKE PROTEIN"/>
    <property type="match status" value="1"/>
</dbReference>
<evidence type="ECO:0000313" key="2">
    <source>
        <dbReference type="EMBL" id="ABK24889.1"/>
    </source>
</evidence>
<evidence type="ECO:0000259" key="1">
    <source>
        <dbReference type="SMART" id="SM00181"/>
    </source>
</evidence>
<dbReference type="EMBL" id="EF086749">
    <property type="protein sequence ID" value="ABK26005.1"/>
    <property type="molecule type" value="mRNA"/>
</dbReference>
<sequence>MQISPKIMEFGTIAIISTILCCGIIRSAHGNYVCDFYDCGNGICKDSSVYPFFRCECKHGWRRPHADNKELSYLPCVIPNCKLNTACSDAVYPSTTSEVHHGNLSYSEQFSPCDWDVCGAGTCVKKPHGSHTCLCHQGYQNLMNSTIGYCVTECEMGADCAAEGVTIAGTSSKTVKPAASGTNFQALDSRLATGSTTSDCARLARDYARPLIAKLFIISVIVFFVR</sequence>
<dbReference type="InterPro" id="IPR000742">
    <property type="entry name" value="EGF"/>
</dbReference>
<dbReference type="AlphaFoldDB" id="A9NW78"/>
<reference evidence="2" key="1">
    <citation type="journal article" date="2008" name="BMC Genomics">
        <title>A conifer genomics resource of 200,000 spruce (Picea spp.) ESTs and 6,464 high-quality, sequence-finished full-length cDNAs for Sitka spruce (Picea sitchensis).</title>
        <authorList>
            <person name="Ralph S.G."/>
            <person name="Chun H.J."/>
            <person name="Kolosova N."/>
            <person name="Cooper D."/>
            <person name="Oddy C."/>
            <person name="Ritland C.E."/>
            <person name="Kirkpatrick R."/>
            <person name="Moore R."/>
            <person name="Barber S."/>
            <person name="Holt R.A."/>
            <person name="Jones S.J."/>
            <person name="Marra M.A."/>
            <person name="Douglas C.J."/>
            <person name="Ritland K."/>
            <person name="Bohlmann J."/>
        </authorList>
    </citation>
    <scope>NUCLEOTIDE SEQUENCE</scope>
    <source>
        <tissue evidence="2">Bark</tissue>
    </source>
</reference>
<dbReference type="EMBL" id="EF085586">
    <property type="protein sequence ID" value="ABK24889.1"/>
    <property type="molecule type" value="mRNA"/>
</dbReference>